<dbReference type="GO" id="GO:0005524">
    <property type="term" value="F:ATP binding"/>
    <property type="evidence" value="ECO:0007669"/>
    <property type="project" value="UniProtKB-UniRule"/>
</dbReference>
<keyword evidence="4 9" id="KW-0547">Nucleotide-binding</keyword>
<keyword evidence="5 11" id="KW-0418">Kinase</keyword>
<dbReference type="InterPro" id="IPR000719">
    <property type="entry name" value="Prot_kinase_dom"/>
</dbReference>
<feature type="domain" description="Protein kinase" evidence="10">
    <location>
        <begin position="19"/>
        <end position="314"/>
    </location>
</feature>
<dbReference type="Gene3D" id="1.10.510.10">
    <property type="entry name" value="Transferase(Phosphotransferase) domain 1"/>
    <property type="match status" value="1"/>
</dbReference>
<dbReference type="Proteomes" id="UP001458880">
    <property type="component" value="Unassembled WGS sequence"/>
</dbReference>
<evidence type="ECO:0000256" key="9">
    <source>
        <dbReference type="PROSITE-ProRule" id="PRU10141"/>
    </source>
</evidence>
<keyword evidence="2" id="KW-0723">Serine/threonine-protein kinase</keyword>
<dbReference type="InterPro" id="IPR003527">
    <property type="entry name" value="MAP_kinase_CS"/>
</dbReference>
<evidence type="ECO:0000313" key="12">
    <source>
        <dbReference type="Proteomes" id="UP001458880"/>
    </source>
</evidence>
<dbReference type="InterPro" id="IPR017441">
    <property type="entry name" value="Protein_kinase_ATP_BS"/>
</dbReference>
<dbReference type="GO" id="GO:0004707">
    <property type="term" value="F:MAP kinase activity"/>
    <property type="evidence" value="ECO:0007669"/>
    <property type="project" value="UniProtKB-EC"/>
</dbReference>
<evidence type="ECO:0000313" key="11">
    <source>
        <dbReference type="EMBL" id="KAK9736515.1"/>
    </source>
</evidence>
<dbReference type="GO" id="GO:0036064">
    <property type="term" value="C:ciliary basal body"/>
    <property type="evidence" value="ECO:0007669"/>
    <property type="project" value="UniProtKB-ARBA"/>
</dbReference>
<dbReference type="FunFam" id="1.10.510.10:FF:000238">
    <property type="entry name" value="Mitogen-activated protein kinase"/>
    <property type="match status" value="1"/>
</dbReference>
<comment type="caution">
    <text evidence="11">The sequence shown here is derived from an EMBL/GenBank/DDBJ whole genome shotgun (WGS) entry which is preliminary data.</text>
</comment>
<gene>
    <name evidence="11" type="ORF">QE152_g12423</name>
</gene>
<keyword evidence="3" id="KW-0808">Transferase</keyword>
<accession>A0AAW1LR76</accession>
<evidence type="ECO:0000256" key="8">
    <source>
        <dbReference type="ARBA" id="ARBA00048312"/>
    </source>
</evidence>
<dbReference type="PANTHER" id="PTHR24055">
    <property type="entry name" value="MITOGEN-ACTIVATED PROTEIN KINASE"/>
    <property type="match status" value="1"/>
</dbReference>
<evidence type="ECO:0000256" key="1">
    <source>
        <dbReference type="ARBA" id="ARBA00012411"/>
    </source>
</evidence>
<comment type="catalytic activity">
    <reaction evidence="7">
        <text>L-threonyl-[protein] + ATP = O-phospho-L-threonyl-[protein] + ADP + H(+)</text>
        <dbReference type="Rhea" id="RHEA:46608"/>
        <dbReference type="Rhea" id="RHEA-COMP:11060"/>
        <dbReference type="Rhea" id="RHEA-COMP:11605"/>
        <dbReference type="ChEBI" id="CHEBI:15378"/>
        <dbReference type="ChEBI" id="CHEBI:30013"/>
        <dbReference type="ChEBI" id="CHEBI:30616"/>
        <dbReference type="ChEBI" id="CHEBI:61977"/>
        <dbReference type="ChEBI" id="CHEBI:456216"/>
        <dbReference type="EC" id="2.7.11.24"/>
    </reaction>
</comment>
<dbReference type="InterPro" id="IPR011009">
    <property type="entry name" value="Kinase-like_dom_sf"/>
</dbReference>
<dbReference type="InterPro" id="IPR050117">
    <property type="entry name" value="MAPK"/>
</dbReference>
<keyword evidence="12" id="KW-1185">Reference proteome</keyword>
<dbReference type="SUPFAM" id="SSF56112">
    <property type="entry name" value="Protein kinase-like (PK-like)"/>
    <property type="match status" value="1"/>
</dbReference>
<feature type="binding site" evidence="9">
    <location>
        <position position="49"/>
    </location>
    <ligand>
        <name>ATP</name>
        <dbReference type="ChEBI" id="CHEBI:30616"/>
    </ligand>
</feature>
<dbReference type="PROSITE" id="PS50011">
    <property type="entry name" value="PROTEIN_KINASE_DOM"/>
    <property type="match status" value="1"/>
</dbReference>
<proteinExistence type="predicted"/>
<organism evidence="11 12">
    <name type="scientific">Popillia japonica</name>
    <name type="common">Japanese beetle</name>
    <dbReference type="NCBI Taxonomy" id="7064"/>
    <lineage>
        <taxon>Eukaryota</taxon>
        <taxon>Metazoa</taxon>
        <taxon>Ecdysozoa</taxon>
        <taxon>Arthropoda</taxon>
        <taxon>Hexapoda</taxon>
        <taxon>Insecta</taxon>
        <taxon>Pterygota</taxon>
        <taxon>Neoptera</taxon>
        <taxon>Endopterygota</taxon>
        <taxon>Coleoptera</taxon>
        <taxon>Polyphaga</taxon>
        <taxon>Scarabaeiformia</taxon>
        <taxon>Scarabaeidae</taxon>
        <taxon>Rutelinae</taxon>
        <taxon>Popillia</taxon>
    </lineage>
</organism>
<evidence type="ECO:0000256" key="5">
    <source>
        <dbReference type="ARBA" id="ARBA00022777"/>
    </source>
</evidence>
<dbReference type="EMBL" id="JASPKY010000112">
    <property type="protein sequence ID" value="KAK9736515.1"/>
    <property type="molecule type" value="Genomic_DNA"/>
</dbReference>
<dbReference type="EC" id="2.7.11.24" evidence="1"/>
<evidence type="ECO:0000256" key="7">
    <source>
        <dbReference type="ARBA" id="ARBA00047592"/>
    </source>
</evidence>
<keyword evidence="6 9" id="KW-0067">ATP-binding</keyword>
<evidence type="ECO:0000256" key="3">
    <source>
        <dbReference type="ARBA" id="ARBA00022679"/>
    </source>
</evidence>
<comment type="catalytic activity">
    <reaction evidence="8">
        <text>L-seryl-[protein] + ATP = O-phospho-L-seryl-[protein] + ADP + H(+)</text>
        <dbReference type="Rhea" id="RHEA:17989"/>
        <dbReference type="Rhea" id="RHEA-COMP:9863"/>
        <dbReference type="Rhea" id="RHEA-COMP:11604"/>
        <dbReference type="ChEBI" id="CHEBI:15378"/>
        <dbReference type="ChEBI" id="CHEBI:29999"/>
        <dbReference type="ChEBI" id="CHEBI:30616"/>
        <dbReference type="ChEBI" id="CHEBI:83421"/>
        <dbReference type="ChEBI" id="CHEBI:456216"/>
        <dbReference type="EC" id="2.7.11.24"/>
    </reaction>
</comment>
<dbReference type="CDD" id="cd07852">
    <property type="entry name" value="STKc_MAPK15-like"/>
    <property type="match status" value="1"/>
</dbReference>
<dbReference type="Gene3D" id="3.30.200.20">
    <property type="entry name" value="Phosphorylase Kinase, domain 1"/>
    <property type="match status" value="1"/>
</dbReference>
<protein>
    <recommendedName>
        <fullName evidence="1">mitogen-activated protein kinase</fullName>
        <ecNumber evidence="1">2.7.11.24</ecNumber>
    </recommendedName>
</protein>
<evidence type="ECO:0000256" key="6">
    <source>
        <dbReference type="ARBA" id="ARBA00022840"/>
    </source>
</evidence>
<evidence type="ECO:0000256" key="2">
    <source>
        <dbReference type="ARBA" id="ARBA00022527"/>
    </source>
</evidence>
<sequence length="509" mass="58113">MSQGKDKMSEIDDHIMKRFDIQKRLGKGAYGIVWKAIDRKTKEVVAVKKIFDAFRNQTDAQRTFREIMFLQSFKHHPNIIKLHSIHRAANNRDIYLGFEYMETDLHNVIKRGNILKDVHKRYIMYQLLKATKYIHSGNVIHRDQKPSNVLLDTLCRCKIADFGLARSLTQLSDNCTNDTDPTLTDYVATRWYRAPEILIANRRYTKGIDMWSLGCILGEMLAGKPIFPGTSTVNQVEKIMATIPTPSQEDINLICVSGVGSSMIKNACTSQKVSLKSLVGGEASSDAIDLLNKLLVFNPIKRLTAEQALSHAYVSKFHDESEEIELNSSVIIPLNDDVRLSVDDYRNKLYEIMSSHHNSRPVKTLNKGVIKLNPESLIKQDVKSKVCKDTERYLKTRYQIKEKPYNTLSEPKLSHTQHRTKTNTANIKSDSKIPKQYITFPADTSYHKVSGDTRKTVQSSSEVQTKQKVYRKRTMNSKSNIYMSFNSYNQNHGVITQTALMELKAAGLR</sequence>
<name>A0AAW1LR76_POPJA</name>
<dbReference type="AlphaFoldDB" id="A0AAW1LR76"/>
<evidence type="ECO:0000259" key="10">
    <source>
        <dbReference type="PROSITE" id="PS50011"/>
    </source>
</evidence>
<dbReference type="PROSITE" id="PS00107">
    <property type="entry name" value="PROTEIN_KINASE_ATP"/>
    <property type="match status" value="1"/>
</dbReference>
<dbReference type="FunFam" id="3.30.200.20:FF:000166">
    <property type="entry name" value="Mitogen-activated protein kinase"/>
    <property type="match status" value="1"/>
</dbReference>
<dbReference type="Pfam" id="PF00069">
    <property type="entry name" value="Pkinase"/>
    <property type="match status" value="1"/>
</dbReference>
<dbReference type="PROSITE" id="PS01351">
    <property type="entry name" value="MAPK"/>
    <property type="match status" value="1"/>
</dbReference>
<reference evidence="11 12" key="1">
    <citation type="journal article" date="2024" name="BMC Genomics">
        <title>De novo assembly and annotation of Popillia japonica's genome with initial clues to its potential as an invasive pest.</title>
        <authorList>
            <person name="Cucini C."/>
            <person name="Boschi S."/>
            <person name="Funari R."/>
            <person name="Cardaioli E."/>
            <person name="Iannotti N."/>
            <person name="Marturano G."/>
            <person name="Paoli F."/>
            <person name="Bruttini M."/>
            <person name="Carapelli A."/>
            <person name="Frati F."/>
            <person name="Nardi F."/>
        </authorList>
    </citation>
    <scope>NUCLEOTIDE SEQUENCE [LARGE SCALE GENOMIC DNA]</scope>
    <source>
        <strain evidence="11">DMR45628</strain>
    </source>
</reference>
<evidence type="ECO:0000256" key="4">
    <source>
        <dbReference type="ARBA" id="ARBA00022741"/>
    </source>
</evidence>